<accession>A0A3Q0JCY2</accession>
<dbReference type="PaxDb" id="121845-A0A3Q0JCY2"/>
<dbReference type="KEGG" id="dci:113471431"/>
<feature type="region of interest" description="Disordered" evidence="1">
    <location>
        <begin position="48"/>
        <end position="81"/>
    </location>
</feature>
<evidence type="ECO:0000313" key="3">
    <source>
        <dbReference type="Proteomes" id="UP000079169"/>
    </source>
</evidence>
<proteinExistence type="predicted"/>
<gene>
    <name evidence="4 5" type="primary">LOC113471431</name>
</gene>
<name>A0A3Q0JCY2_DIACI</name>
<dbReference type="RefSeq" id="XP_026686372.1">
    <property type="nucleotide sequence ID" value="XM_026830571.1"/>
</dbReference>
<feature type="transmembrane region" description="Helical" evidence="2">
    <location>
        <begin position="21"/>
        <end position="43"/>
    </location>
</feature>
<evidence type="ECO:0000313" key="5">
    <source>
        <dbReference type="RefSeq" id="XP_026686373.1"/>
    </source>
</evidence>
<dbReference type="RefSeq" id="XP_026686373.1">
    <property type="nucleotide sequence ID" value="XM_026830572.1"/>
</dbReference>
<keyword evidence="2" id="KW-1133">Transmembrane helix</keyword>
<evidence type="ECO:0000256" key="2">
    <source>
        <dbReference type="SAM" id="Phobius"/>
    </source>
</evidence>
<sequence length="120" mass="14210">MMVRPRPCHPLYCKLLQHRRPITVLSIALLIILTILLLLWLGLGGEKDRSLRDKFGHRRKRPRKKRGGGAYGWDSEEELSDAEKYRRRMKYGNEANRNNLERMAASQSRKKLTSKIRLYY</sequence>
<organism evidence="3 4">
    <name type="scientific">Diaphorina citri</name>
    <name type="common">Asian citrus psyllid</name>
    <dbReference type="NCBI Taxonomy" id="121845"/>
    <lineage>
        <taxon>Eukaryota</taxon>
        <taxon>Metazoa</taxon>
        <taxon>Ecdysozoa</taxon>
        <taxon>Arthropoda</taxon>
        <taxon>Hexapoda</taxon>
        <taxon>Insecta</taxon>
        <taxon>Pterygota</taxon>
        <taxon>Neoptera</taxon>
        <taxon>Paraneoptera</taxon>
        <taxon>Hemiptera</taxon>
        <taxon>Sternorrhyncha</taxon>
        <taxon>Psylloidea</taxon>
        <taxon>Psyllidae</taxon>
        <taxon>Diaphorininae</taxon>
        <taxon>Diaphorina</taxon>
    </lineage>
</organism>
<evidence type="ECO:0000313" key="4">
    <source>
        <dbReference type="RefSeq" id="XP_026686372.1"/>
    </source>
</evidence>
<feature type="compositionally biased region" description="Basic residues" evidence="1">
    <location>
        <begin position="55"/>
        <end position="67"/>
    </location>
</feature>
<protein>
    <submittedName>
        <fullName evidence="4">Uncharacterized protein LOC113471431 isoform X1</fullName>
    </submittedName>
    <submittedName>
        <fullName evidence="5">Uncharacterized protein LOC113471431 isoform X2</fullName>
    </submittedName>
</protein>
<dbReference type="Proteomes" id="UP000079169">
    <property type="component" value="Unplaced"/>
</dbReference>
<keyword evidence="2" id="KW-0812">Transmembrane</keyword>
<dbReference type="AlphaFoldDB" id="A0A3Q0JCY2"/>
<evidence type="ECO:0000256" key="1">
    <source>
        <dbReference type="SAM" id="MobiDB-lite"/>
    </source>
</evidence>
<keyword evidence="3" id="KW-1185">Reference proteome</keyword>
<keyword evidence="2" id="KW-0472">Membrane</keyword>
<reference evidence="4 5" key="1">
    <citation type="submission" date="2025-04" db="UniProtKB">
        <authorList>
            <consortium name="RefSeq"/>
        </authorList>
    </citation>
    <scope>IDENTIFICATION</scope>
</reference>
<dbReference type="GeneID" id="113471431"/>